<gene>
    <name evidence="1" type="ORF">BN12_10080</name>
</gene>
<keyword evidence="2" id="KW-1185">Reference proteome</keyword>
<evidence type="ECO:0000313" key="1">
    <source>
        <dbReference type="EMBL" id="CCH75933.1"/>
    </source>
</evidence>
<dbReference type="Gene3D" id="3.40.50.620">
    <property type="entry name" value="HUPs"/>
    <property type="match status" value="1"/>
</dbReference>
<dbReference type="InterPro" id="IPR014729">
    <property type="entry name" value="Rossmann-like_a/b/a_fold"/>
</dbReference>
<reference evidence="1 2" key="1">
    <citation type="journal article" date="2013" name="ISME J.">
        <title>A metabolic model for members of the genus Tetrasphaera involved in enhanced biological phosphorus removal.</title>
        <authorList>
            <person name="Kristiansen R."/>
            <person name="Nguyen H.T.T."/>
            <person name="Saunders A.M."/>
            <person name="Nielsen J.L."/>
            <person name="Wimmer R."/>
            <person name="Le V.Q."/>
            <person name="McIlroy S.J."/>
            <person name="Petrovski S."/>
            <person name="Seviour R.J."/>
            <person name="Calteau A."/>
            <person name="Nielsen K.L."/>
            <person name="Nielsen P.H."/>
        </authorList>
    </citation>
    <scope>NUCLEOTIDE SEQUENCE [LARGE SCALE GENOMIC DNA]</scope>
    <source>
        <strain evidence="1 2">T1-X7</strain>
    </source>
</reference>
<sequence>MKFTCGPQSFIAGVSAGGATPVVLYSKSTPAGGVSAGGAAASSVRRMGLTPVPEAWDLVSLALSAVVADFTVRRDSSVDGWTREIDLEVAVSDLSRWAGLDDRIASMLGFLTTDRWSIGFAGAAGLPEAPKKSRLSAADSAVLLSGGLDSLIGVIDLHATGSSTFAVSHTVRGDQANQVRFAQKVAAVDHLQVNHNVSTPWTVSETSQRARSLLFLAFAVLAATTTQRYAEGDVVPVYMCENGFIAINPALTPGRVGSLSTRTAHPHYLGEFQAILDAIDVRVELRNPYTEKTKGQMIRDSADPRLLAQLAIESTSCGRYQRYGLQHCGRCLPCSVRRAAFLAADLADTTSYRYDDLSSHAGADLEDLRAIARARIQVKEQGLDRWIGNALNSPHIQNADALRAMLARGLGELGGLLDHYGVA</sequence>
<dbReference type="SUPFAM" id="SSF52402">
    <property type="entry name" value="Adenine nucleotide alpha hydrolases-like"/>
    <property type="match status" value="1"/>
</dbReference>
<dbReference type="Proteomes" id="UP000035721">
    <property type="component" value="Unassembled WGS sequence"/>
</dbReference>
<dbReference type="AlphaFoldDB" id="A0A077LSL3"/>
<proteinExistence type="predicted"/>
<name>A0A077LSL3_9MICO</name>
<dbReference type="OrthoDB" id="9789567at2"/>
<dbReference type="RefSeq" id="WP_048549550.1">
    <property type="nucleotide sequence ID" value="NZ_HF570958.1"/>
</dbReference>
<evidence type="ECO:0008006" key="3">
    <source>
        <dbReference type="Google" id="ProtNLM"/>
    </source>
</evidence>
<dbReference type="NCBIfam" id="NF041925">
    <property type="entry name" value="QatC"/>
    <property type="match status" value="1"/>
</dbReference>
<protein>
    <recommendedName>
        <fullName evidence="3">7-cyano-7-deazaguanine synthase</fullName>
    </recommendedName>
</protein>
<dbReference type="EMBL" id="CAJB01000001">
    <property type="protein sequence ID" value="CCH75933.1"/>
    <property type="molecule type" value="Genomic_DNA"/>
</dbReference>
<dbReference type="InterPro" id="IPR049676">
    <property type="entry name" value="QatC"/>
</dbReference>
<evidence type="ECO:0000313" key="2">
    <source>
        <dbReference type="Proteomes" id="UP000035721"/>
    </source>
</evidence>
<organism evidence="1 2">
    <name type="scientific">Nostocoides japonicum T1-X7</name>
    <dbReference type="NCBI Taxonomy" id="1194083"/>
    <lineage>
        <taxon>Bacteria</taxon>
        <taxon>Bacillati</taxon>
        <taxon>Actinomycetota</taxon>
        <taxon>Actinomycetes</taxon>
        <taxon>Micrococcales</taxon>
        <taxon>Intrasporangiaceae</taxon>
        <taxon>Nostocoides</taxon>
    </lineage>
</organism>
<dbReference type="STRING" id="1194083.BN12_10080"/>
<comment type="caution">
    <text evidence="1">The sequence shown here is derived from an EMBL/GenBank/DDBJ whole genome shotgun (WGS) entry which is preliminary data.</text>
</comment>
<accession>A0A077LSL3</accession>